<keyword evidence="4" id="KW-1185">Reference proteome</keyword>
<evidence type="ECO:0000256" key="2">
    <source>
        <dbReference type="PROSITE-ProRule" id="PRU00708"/>
    </source>
</evidence>
<dbReference type="PANTHER" id="PTHR47926">
    <property type="entry name" value="PENTATRICOPEPTIDE REPEAT-CONTAINING PROTEIN"/>
    <property type="match status" value="1"/>
</dbReference>
<dbReference type="OrthoDB" id="1859199at2759"/>
<feature type="repeat" description="PPR" evidence="2">
    <location>
        <begin position="53"/>
        <end position="87"/>
    </location>
</feature>
<dbReference type="AlphaFoldDB" id="A0A7J7M103"/>
<dbReference type="FunFam" id="1.25.40.10:FF:000090">
    <property type="entry name" value="Pentatricopeptide repeat-containing protein, chloroplastic"/>
    <property type="match status" value="1"/>
</dbReference>
<organism evidence="3 4">
    <name type="scientific">Kingdonia uniflora</name>
    <dbReference type="NCBI Taxonomy" id="39325"/>
    <lineage>
        <taxon>Eukaryota</taxon>
        <taxon>Viridiplantae</taxon>
        <taxon>Streptophyta</taxon>
        <taxon>Embryophyta</taxon>
        <taxon>Tracheophyta</taxon>
        <taxon>Spermatophyta</taxon>
        <taxon>Magnoliopsida</taxon>
        <taxon>Ranunculales</taxon>
        <taxon>Circaeasteraceae</taxon>
        <taxon>Kingdonia</taxon>
    </lineage>
</organism>
<evidence type="ECO:0000313" key="3">
    <source>
        <dbReference type="EMBL" id="KAF6148458.1"/>
    </source>
</evidence>
<dbReference type="PROSITE" id="PS51375">
    <property type="entry name" value="PPR"/>
    <property type="match status" value="1"/>
</dbReference>
<dbReference type="GO" id="GO:0003723">
    <property type="term" value="F:RNA binding"/>
    <property type="evidence" value="ECO:0007669"/>
    <property type="project" value="InterPro"/>
</dbReference>
<dbReference type="InterPro" id="IPR011990">
    <property type="entry name" value="TPR-like_helical_dom_sf"/>
</dbReference>
<dbReference type="Gene3D" id="1.25.40.10">
    <property type="entry name" value="Tetratricopeptide repeat domain"/>
    <property type="match status" value="2"/>
</dbReference>
<accession>A0A7J7M103</accession>
<dbReference type="Pfam" id="PF01535">
    <property type="entry name" value="PPR"/>
    <property type="match status" value="3"/>
</dbReference>
<evidence type="ECO:0008006" key="5">
    <source>
        <dbReference type="Google" id="ProtNLM"/>
    </source>
</evidence>
<dbReference type="GO" id="GO:0009451">
    <property type="term" value="P:RNA modification"/>
    <property type="evidence" value="ECO:0007669"/>
    <property type="project" value="InterPro"/>
</dbReference>
<dbReference type="InterPro" id="IPR002885">
    <property type="entry name" value="PPR_rpt"/>
</dbReference>
<keyword evidence="1" id="KW-0677">Repeat</keyword>
<dbReference type="PANTHER" id="PTHR47926:SF532">
    <property type="entry name" value="PENTACOTRIPEPTIDE-REPEAT REGION OF PRORP DOMAIN-CONTAINING PROTEIN"/>
    <property type="match status" value="1"/>
</dbReference>
<sequence length="227" mass="25668">MAILEQGRQLHAHIFSIGLEDDVMIKSALINMYSKRGSIDEASCIFDPARDDNVVSRRAMINGYAKHGHSRETIALFEKTYGVGLRPDDVTFIGLLIACSHGGLVDLGFNYYNSMIRYYNINPGKEHYGSMVDLLCQARRLNDAEKMIHNMPFNHDNLVWSTLLTACRNHGDVERGKHRAKHMLQLDPNCDVTHITLFHDGRVEGCGRCERTHDIRGGEQKARMVLG</sequence>
<comment type="caution">
    <text evidence="3">The sequence shown here is derived from an EMBL/GenBank/DDBJ whole genome shotgun (WGS) entry which is preliminary data.</text>
</comment>
<dbReference type="EMBL" id="JACGCM010001845">
    <property type="protein sequence ID" value="KAF6148458.1"/>
    <property type="molecule type" value="Genomic_DNA"/>
</dbReference>
<dbReference type="Proteomes" id="UP000541444">
    <property type="component" value="Unassembled WGS sequence"/>
</dbReference>
<name>A0A7J7M103_9MAGN</name>
<evidence type="ECO:0000256" key="1">
    <source>
        <dbReference type="ARBA" id="ARBA00022737"/>
    </source>
</evidence>
<proteinExistence type="predicted"/>
<gene>
    <name evidence="3" type="ORF">GIB67_038813</name>
</gene>
<evidence type="ECO:0000313" key="4">
    <source>
        <dbReference type="Proteomes" id="UP000541444"/>
    </source>
</evidence>
<dbReference type="InterPro" id="IPR046960">
    <property type="entry name" value="PPR_At4g14850-like_plant"/>
</dbReference>
<protein>
    <recommendedName>
        <fullName evidence="5">Pentatricopeptide repeat-containing protein</fullName>
    </recommendedName>
</protein>
<reference evidence="3 4" key="1">
    <citation type="journal article" date="2020" name="IScience">
        <title>Genome Sequencing of the Endangered Kingdonia uniflora (Circaeasteraceae, Ranunculales) Reveals Potential Mechanisms of Evolutionary Specialization.</title>
        <authorList>
            <person name="Sun Y."/>
            <person name="Deng T."/>
            <person name="Zhang A."/>
            <person name="Moore M.J."/>
            <person name="Landis J.B."/>
            <person name="Lin N."/>
            <person name="Zhang H."/>
            <person name="Zhang X."/>
            <person name="Huang J."/>
            <person name="Zhang X."/>
            <person name="Sun H."/>
            <person name="Wang H."/>
        </authorList>
    </citation>
    <scope>NUCLEOTIDE SEQUENCE [LARGE SCALE GENOMIC DNA]</scope>
    <source>
        <strain evidence="3">TB1705</strain>
        <tissue evidence="3">Leaf</tissue>
    </source>
</reference>